<evidence type="ECO:0000313" key="1">
    <source>
        <dbReference type="EMBL" id="TFK70657.1"/>
    </source>
</evidence>
<feature type="non-terminal residue" evidence="1">
    <location>
        <position position="74"/>
    </location>
</feature>
<evidence type="ECO:0000313" key="2">
    <source>
        <dbReference type="Proteomes" id="UP000308600"/>
    </source>
</evidence>
<keyword evidence="2" id="KW-1185">Reference proteome</keyword>
<proteinExistence type="predicted"/>
<dbReference type="EMBL" id="ML208309">
    <property type="protein sequence ID" value="TFK70657.1"/>
    <property type="molecule type" value="Genomic_DNA"/>
</dbReference>
<sequence length="74" mass="8484">LWNSMLQAHTTLETLVTKQVSLPLVKYLASFSGLHSLEIHRIQNRPECSSHEITSTFVKQVLPRHAETLENLFI</sequence>
<dbReference type="Proteomes" id="UP000308600">
    <property type="component" value="Unassembled WGS sequence"/>
</dbReference>
<protein>
    <submittedName>
        <fullName evidence="1">Uncharacterized protein</fullName>
    </submittedName>
</protein>
<gene>
    <name evidence="1" type="ORF">BDN72DRAFT_733808</name>
</gene>
<organism evidence="1 2">
    <name type="scientific">Pluteus cervinus</name>
    <dbReference type="NCBI Taxonomy" id="181527"/>
    <lineage>
        <taxon>Eukaryota</taxon>
        <taxon>Fungi</taxon>
        <taxon>Dikarya</taxon>
        <taxon>Basidiomycota</taxon>
        <taxon>Agaricomycotina</taxon>
        <taxon>Agaricomycetes</taxon>
        <taxon>Agaricomycetidae</taxon>
        <taxon>Agaricales</taxon>
        <taxon>Pluteineae</taxon>
        <taxon>Pluteaceae</taxon>
        <taxon>Pluteus</taxon>
    </lineage>
</organism>
<feature type="non-terminal residue" evidence="1">
    <location>
        <position position="1"/>
    </location>
</feature>
<name>A0ACD3B0A0_9AGAR</name>
<accession>A0ACD3B0A0</accession>
<reference evidence="1 2" key="1">
    <citation type="journal article" date="2019" name="Nat. Ecol. Evol.">
        <title>Megaphylogeny resolves global patterns of mushroom evolution.</title>
        <authorList>
            <person name="Varga T."/>
            <person name="Krizsan K."/>
            <person name="Foldi C."/>
            <person name="Dima B."/>
            <person name="Sanchez-Garcia M."/>
            <person name="Sanchez-Ramirez S."/>
            <person name="Szollosi G.J."/>
            <person name="Szarkandi J.G."/>
            <person name="Papp V."/>
            <person name="Albert L."/>
            <person name="Andreopoulos W."/>
            <person name="Angelini C."/>
            <person name="Antonin V."/>
            <person name="Barry K.W."/>
            <person name="Bougher N.L."/>
            <person name="Buchanan P."/>
            <person name="Buyck B."/>
            <person name="Bense V."/>
            <person name="Catcheside P."/>
            <person name="Chovatia M."/>
            <person name="Cooper J."/>
            <person name="Damon W."/>
            <person name="Desjardin D."/>
            <person name="Finy P."/>
            <person name="Geml J."/>
            <person name="Haridas S."/>
            <person name="Hughes K."/>
            <person name="Justo A."/>
            <person name="Karasinski D."/>
            <person name="Kautmanova I."/>
            <person name="Kiss B."/>
            <person name="Kocsube S."/>
            <person name="Kotiranta H."/>
            <person name="LaButti K.M."/>
            <person name="Lechner B.E."/>
            <person name="Liimatainen K."/>
            <person name="Lipzen A."/>
            <person name="Lukacs Z."/>
            <person name="Mihaltcheva S."/>
            <person name="Morgado L.N."/>
            <person name="Niskanen T."/>
            <person name="Noordeloos M.E."/>
            <person name="Ohm R.A."/>
            <person name="Ortiz-Santana B."/>
            <person name="Ovrebo C."/>
            <person name="Racz N."/>
            <person name="Riley R."/>
            <person name="Savchenko A."/>
            <person name="Shiryaev A."/>
            <person name="Soop K."/>
            <person name="Spirin V."/>
            <person name="Szebenyi C."/>
            <person name="Tomsovsky M."/>
            <person name="Tulloss R.E."/>
            <person name="Uehling J."/>
            <person name="Grigoriev I.V."/>
            <person name="Vagvolgyi C."/>
            <person name="Papp T."/>
            <person name="Martin F.M."/>
            <person name="Miettinen O."/>
            <person name="Hibbett D.S."/>
            <person name="Nagy L.G."/>
        </authorList>
    </citation>
    <scope>NUCLEOTIDE SEQUENCE [LARGE SCALE GENOMIC DNA]</scope>
    <source>
        <strain evidence="1 2">NL-1719</strain>
    </source>
</reference>